<organism evidence="2 3">
    <name type="scientific">Paramecium pentaurelia</name>
    <dbReference type="NCBI Taxonomy" id="43138"/>
    <lineage>
        <taxon>Eukaryota</taxon>
        <taxon>Sar</taxon>
        <taxon>Alveolata</taxon>
        <taxon>Ciliophora</taxon>
        <taxon>Intramacronucleata</taxon>
        <taxon>Oligohymenophorea</taxon>
        <taxon>Peniculida</taxon>
        <taxon>Parameciidae</taxon>
        <taxon>Paramecium</taxon>
    </lineage>
</organism>
<proteinExistence type="predicted"/>
<reference evidence="2" key="1">
    <citation type="submission" date="2021-01" db="EMBL/GenBank/DDBJ databases">
        <authorList>
            <consortium name="Genoscope - CEA"/>
            <person name="William W."/>
        </authorList>
    </citation>
    <scope>NUCLEOTIDE SEQUENCE</scope>
</reference>
<evidence type="ECO:0000256" key="1">
    <source>
        <dbReference type="SAM" id="SignalP"/>
    </source>
</evidence>
<comment type="caution">
    <text evidence="2">The sequence shown here is derived from an EMBL/GenBank/DDBJ whole genome shotgun (WGS) entry which is preliminary data.</text>
</comment>
<feature type="signal peptide" evidence="1">
    <location>
        <begin position="1"/>
        <end position="21"/>
    </location>
</feature>
<gene>
    <name evidence="2" type="ORF">PPENT_87.1.T1530122</name>
</gene>
<feature type="chain" id="PRO_5035836542" description="Transmembrane protein" evidence="1">
    <location>
        <begin position="22"/>
        <end position="144"/>
    </location>
</feature>
<keyword evidence="1" id="KW-0732">Signal</keyword>
<dbReference type="AlphaFoldDB" id="A0A8S1Y7C6"/>
<dbReference type="Proteomes" id="UP000689195">
    <property type="component" value="Unassembled WGS sequence"/>
</dbReference>
<protein>
    <recommendedName>
        <fullName evidence="4">Transmembrane protein</fullName>
    </recommendedName>
</protein>
<evidence type="ECO:0000313" key="2">
    <source>
        <dbReference type="EMBL" id="CAD8209213.1"/>
    </source>
</evidence>
<evidence type="ECO:0000313" key="3">
    <source>
        <dbReference type="Proteomes" id="UP000689195"/>
    </source>
</evidence>
<dbReference type="EMBL" id="CAJJDO010000153">
    <property type="protein sequence ID" value="CAD8209213.1"/>
    <property type="molecule type" value="Genomic_DNA"/>
</dbReference>
<accession>A0A8S1Y7C6</accession>
<evidence type="ECO:0008006" key="4">
    <source>
        <dbReference type="Google" id="ProtNLM"/>
    </source>
</evidence>
<sequence length="144" mass="17148">MQRQVYHLIVLLLLLSANCFLHNVYEEFNTKQILFTNTILRCIKEWTQQSYDKKIKYIIKFRTQQLTLNYPTFKSIYGYLTIDDNESFFLAISEKSFQYSFCLKPTSLGKSFQQCSGQNNDNNNKLIRKSFFKRSQSFSRISQS</sequence>
<keyword evidence="3" id="KW-1185">Reference proteome</keyword>
<name>A0A8S1Y7C6_9CILI</name>